<name>A0AAX4JWM5_9TREE</name>
<dbReference type="RefSeq" id="XP_066075718.1">
    <property type="nucleotide sequence ID" value="XM_066219621.1"/>
</dbReference>
<sequence>MTNLEQIMNESFEEDIRAAMNKWSVQGCAIVVTKGEEYKIITLGKRDESEPVTCKTLFALASCSKLFTALALIRALTSEGLNVKTRIKTILPDFKLYDKLAEEECTIEDMLSHRTGLPGYDPLWNPSYSLDDLPDRLSKLKPTLGFREGQQYNSFLYDLAVLIIEKLTNQHFEKYIQSEFFDPLGMESVTFEHDEEGKEYSKGFWKGFDPNAAQQEIQEEGKVEILDFGLRKLGERGGLGTGRLWINGDDLVKWLKALPDIPEYKQCIKPINVVGSSGGLEFPDHTILYGLAQRISTHRGVLVNEHSGEIPGFLSRISRLPKYNVGFAILTNSDPGGKYLRSLVKCKLIEAFAGLEKLDWIEKIESIHQEHLDATRKWLSPSSSFSGNTIKGKSNDDPLIGTWKSEGFDTWEITPSSIVNKLPSLKSLPFIPALYGQVNYFFSPSNEKGKYHACFEWQLDSIDSKEIIYGYPFSVQLIDYDRIKVIGLMGVGEGLNEDDFGIIFERL</sequence>
<accession>A0AAX4JWM5</accession>
<dbReference type="InterPro" id="IPR001466">
    <property type="entry name" value="Beta-lactam-related"/>
</dbReference>
<feature type="domain" description="Beta-lactamase-related" evidence="2">
    <location>
        <begin position="13"/>
        <end position="338"/>
    </location>
</feature>
<reference evidence="3 4" key="1">
    <citation type="submission" date="2024-01" db="EMBL/GenBank/DDBJ databases">
        <title>Comparative genomics of Cryptococcus and Kwoniella reveals pathogenesis evolution and contrasting modes of karyotype evolution via chromosome fusion or intercentromeric recombination.</title>
        <authorList>
            <person name="Coelho M.A."/>
            <person name="David-Palma M."/>
            <person name="Shea T."/>
            <person name="Bowers K."/>
            <person name="McGinley-Smith S."/>
            <person name="Mohammad A.W."/>
            <person name="Gnirke A."/>
            <person name="Yurkov A.M."/>
            <person name="Nowrousian M."/>
            <person name="Sun S."/>
            <person name="Cuomo C.A."/>
            <person name="Heitman J."/>
        </authorList>
    </citation>
    <scope>NUCLEOTIDE SEQUENCE [LARGE SCALE GENOMIC DNA]</scope>
    <source>
        <strain evidence="3 4">CBS 6074</strain>
    </source>
</reference>
<evidence type="ECO:0000313" key="4">
    <source>
        <dbReference type="Proteomes" id="UP001355207"/>
    </source>
</evidence>
<dbReference type="AlphaFoldDB" id="A0AAX4JWM5"/>
<dbReference type="Proteomes" id="UP001355207">
    <property type="component" value="Chromosome 5"/>
</dbReference>
<dbReference type="Pfam" id="PF00144">
    <property type="entry name" value="Beta-lactamase"/>
    <property type="match status" value="1"/>
</dbReference>
<dbReference type="InterPro" id="IPR050491">
    <property type="entry name" value="AmpC-like"/>
</dbReference>
<proteinExistence type="inferred from homology"/>
<gene>
    <name evidence="3" type="ORF">L201_003870</name>
</gene>
<dbReference type="GeneID" id="91094540"/>
<dbReference type="InterPro" id="IPR012338">
    <property type="entry name" value="Beta-lactam/transpept-like"/>
</dbReference>
<dbReference type="PANTHER" id="PTHR46825">
    <property type="entry name" value="D-ALANYL-D-ALANINE-CARBOXYPEPTIDASE/ENDOPEPTIDASE AMPH"/>
    <property type="match status" value="1"/>
</dbReference>
<dbReference type="PANTHER" id="PTHR46825:SF9">
    <property type="entry name" value="BETA-LACTAMASE-RELATED DOMAIN-CONTAINING PROTEIN"/>
    <property type="match status" value="1"/>
</dbReference>
<evidence type="ECO:0000313" key="3">
    <source>
        <dbReference type="EMBL" id="WWC88955.1"/>
    </source>
</evidence>
<dbReference type="EMBL" id="CP144102">
    <property type="protein sequence ID" value="WWC88955.1"/>
    <property type="molecule type" value="Genomic_DNA"/>
</dbReference>
<evidence type="ECO:0000256" key="1">
    <source>
        <dbReference type="ARBA" id="ARBA00038215"/>
    </source>
</evidence>
<protein>
    <recommendedName>
        <fullName evidence="2">Beta-lactamase-related domain-containing protein</fullName>
    </recommendedName>
</protein>
<dbReference type="SUPFAM" id="SSF56601">
    <property type="entry name" value="beta-lactamase/transpeptidase-like"/>
    <property type="match status" value="1"/>
</dbReference>
<comment type="similarity">
    <text evidence="1">Belongs to the peptidase S12 family.</text>
</comment>
<dbReference type="Gene3D" id="3.40.710.10">
    <property type="entry name" value="DD-peptidase/beta-lactamase superfamily"/>
    <property type="match status" value="1"/>
</dbReference>
<organism evidence="3 4">
    <name type="scientific">Kwoniella dendrophila CBS 6074</name>
    <dbReference type="NCBI Taxonomy" id="1295534"/>
    <lineage>
        <taxon>Eukaryota</taxon>
        <taxon>Fungi</taxon>
        <taxon>Dikarya</taxon>
        <taxon>Basidiomycota</taxon>
        <taxon>Agaricomycotina</taxon>
        <taxon>Tremellomycetes</taxon>
        <taxon>Tremellales</taxon>
        <taxon>Cryptococcaceae</taxon>
        <taxon>Kwoniella</taxon>
    </lineage>
</organism>
<keyword evidence="4" id="KW-1185">Reference proteome</keyword>
<evidence type="ECO:0000259" key="2">
    <source>
        <dbReference type="Pfam" id="PF00144"/>
    </source>
</evidence>